<dbReference type="VEuPathDB" id="FungiDB:Bcin03g00170"/>
<dbReference type="GeneID" id="5429338"/>
<evidence type="ECO:0000313" key="2">
    <source>
        <dbReference type="Proteomes" id="UP000001798"/>
    </source>
</evidence>
<dbReference type="OrthoDB" id="3471506at2759"/>
<reference evidence="1 2" key="3">
    <citation type="journal article" date="2017" name="Mol. Plant Pathol.">
        <title>A gapless genome sequence of the fungus Botrytis cinerea.</title>
        <authorList>
            <person name="Van Kan J.A."/>
            <person name="Stassen J.H."/>
            <person name="Mosbach A."/>
            <person name="Van Der Lee T.A."/>
            <person name="Faino L."/>
            <person name="Farmer A.D."/>
            <person name="Papasotiriou D.G."/>
            <person name="Zhou S."/>
            <person name="Seidl M.F."/>
            <person name="Cottam E."/>
            <person name="Edel D."/>
            <person name="Hahn M."/>
            <person name="Schwartz D.C."/>
            <person name="Dietrich R.A."/>
            <person name="Widdison S."/>
            <person name="Scalliet G."/>
        </authorList>
    </citation>
    <scope>NUCLEOTIDE SEQUENCE [LARGE SCALE GENOMIC DNA]</scope>
    <source>
        <strain evidence="1 2">B05.10</strain>
    </source>
</reference>
<dbReference type="Proteomes" id="UP000001798">
    <property type="component" value="Chromosome 3"/>
</dbReference>
<gene>
    <name evidence="1" type="ORF">BCIN_03g00170</name>
</gene>
<dbReference type="RefSeq" id="XP_024547435.1">
    <property type="nucleotide sequence ID" value="XM_024691664.1"/>
</dbReference>
<reference evidence="1 2" key="1">
    <citation type="journal article" date="2011" name="PLoS Genet.">
        <title>Genomic analysis of the necrotrophic fungal pathogens Sclerotinia sclerotiorum and Botrytis cinerea.</title>
        <authorList>
            <person name="Amselem J."/>
            <person name="Cuomo C.A."/>
            <person name="van Kan J.A."/>
            <person name="Viaud M."/>
            <person name="Benito E.P."/>
            <person name="Couloux A."/>
            <person name="Coutinho P.M."/>
            <person name="de Vries R.P."/>
            <person name="Dyer P.S."/>
            <person name="Fillinger S."/>
            <person name="Fournier E."/>
            <person name="Gout L."/>
            <person name="Hahn M."/>
            <person name="Kohn L."/>
            <person name="Lapalu N."/>
            <person name="Plummer K.M."/>
            <person name="Pradier J.M."/>
            <person name="Quevillon E."/>
            <person name="Sharon A."/>
            <person name="Simon A."/>
            <person name="ten Have A."/>
            <person name="Tudzynski B."/>
            <person name="Tudzynski P."/>
            <person name="Wincker P."/>
            <person name="Andrew M."/>
            <person name="Anthouard V."/>
            <person name="Beever R.E."/>
            <person name="Beffa R."/>
            <person name="Benoit I."/>
            <person name="Bouzid O."/>
            <person name="Brault B."/>
            <person name="Chen Z."/>
            <person name="Choquer M."/>
            <person name="Collemare J."/>
            <person name="Cotton P."/>
            <person name="Danchin E.G."/>
            <person name="Da Silva C."/>
            <person name="Gautier A."/>
            <person name="Giraud C."/>
            <person name="Giraud T."/>
            <person name="Gonzalez C."/>
            <person name="Grossetete S."/>
            <person name="Guldener U."/>
            <person name="Henrissat B."/>
            <person name="Howlett B.J."/>
            <person name="Kodira C."/>
            <person name="Kretschmer M."/>
            <person name="Lappartient A."/>
            <person name="Leroch M."/>
            <person name="Levis C."/>
            <person name="Mauceli E."/>
            <person name="Neuveglise C."/>
            <person name="Oeser B."/>
            <person name="Pearson M."/>
            <person name="Poulain J."/>
            <person name="Poussereau N."/>
            <person name="Quesneville H."/>
            <person name="Rascle C."/>
            <person name="Schumacher J."/>
            <person name="Segurens B."/>
            <person name="Sexton A."/>
            <person name="Silva E."/>
            <person name="Sirven C."/>
            <person name="Soanes D.M."/>
            <person name="Talbot N.J."/>
            <person name="Templeton M."/>
            <person name="Yandava C."/>
            <person name="Yarden O."/>
            <person name="Zeng Q."/>
            <person name="Rollins J.A."/>
            <person name="Lebrun M.H."/>
            <person name="Dickman M."/>
        </authorList>
    </citation>
    <scope>NUCLEOTIDE SEQUENCE [LARGE SCALE GENOMIC DNA]</scope>
    <source>
        <strain evidence="1 2">B05.10</strain>
    </source>
</reference>
<protein>
    <submittedName>
        <fullName evidence="1">Uncharacterized protein</fullName>
    </submittedName>
</protein>
<keyword evidence="2" id="KW-1185">Reference proteome</keyword>
<dbReference type="AlphaFoldDB" id="A0A384JBA5"/>
<proteinExistence type="predicted"/>
<name>A0A384JBA5_BOTFB</name>
<evidence type="ECO:0000313" key="1">
    <source>
        <dbReference type="EMBL" id="ATZ47707.1"/>
    </source>
</evidence>
<reference evidence="1 2" key="2">
    <citation type="journal article" date="2012" name="Eukaryot. Cell">
        <title>Genome update of Botrytis cinerea strains B05.10 and T4.</title>
        <authorList>
            <person name="Staats M."/>
            <person name="van Kan J.A."/>
        </authorList>
    </citation>
    <scope>NUCLEOTIDE SEQUENCE [LARGE SCALE GENOMIC DNA]</scope>
    <source>
        <strain evidence="1 2">B05.10</strain>
    </source>
</reference>
<accession>A0A384JBA5</accession>
<organism evidence="1 2">
    <name type="scientific">Botryotinia fuckeliana (strain B05.10)</name>
    <name type="common">Noble rot fungus</name>
    <name type="synonym">Botrytis cinerea</name>
    <dbReference type="NCBI Taxonomy" id="332648"/>
    <lineage>
        <taxon>Eukaryota</taxon>
        <taxon>Fungi</taxon>
        <taxon>Dikarya</taxon>
        <taxon>Ascomycota</taxon>
        <taxon>Pezizomycotina</taxon>
        <taxon>Leotiomycetes</taxon>
        <taxon>Helotiales</taxon>
        <taxon>Sclerotiniaceae</taxon>
        <taxon>Botrytis</taxon>
    </lineage>
</organism>
<sequence length="34" mass="4081">MVVHTFTPHIAKFARFSLGRFTNRWANEEELNIF</sequence>
<dbReference type="EMBL" id="CP009807">
    <property type="protein sequence ID" value="ATZ47707.1"/>
    <property type="molecule type" value="Genomic_DNA"/>
</dbReference>